<dbReference type="AlphaFoldDB" id="A0A976SIX5"/>
<gene>
    <name evidence="1" type="ORF">MACK_003796</name>
</gene>
<name>A0A976SIX5_THEOR</name>
<dbReference type="EMBL" id="CP056070">
    <property type="protein sequence ID" value="UVC49686.1"/>
    <property type="molecule type" value="Genomic_DNA"/>
</dbReference>
<dbReference type="InterPro" id="IPR019265">
    <property type="entry name" value="RTRAF"/>
</dbReference>
<dbReference type="Pfam" id="PF10036">
    <property type="entry name" value="RLL"/>
    <property type="match status" value="1"/>
</dbReference>
<accession>A0A976SIX5</accession>
<protein>
    <submittedName>
        <fullName evidence="1">Uncharacterized protein</fullName>
    </submittedName>
</protein>
<evidence type="ECO:0000313" key="1">
    <source>
        <dbReference type="EMBL" id="UVC49686.1"/>
    </source>
</evidence>
<evidence type="ECO:0000313" key="2">
    <source>
        <dbReference type="Proteomes" id="UP000244811"/>
    </source>
</evidence>
<proteinExistence type="predicted"/>
<organism evidence="1 2">
    <name type="scientific">Theileria orientalis</name>
    <dbReference type="NCBI Taxonomy" id="68886"/>
    <lineage>
        <taxon>Eukaryota</taxon>
        <taxon>Sar</taxon>
        <taxon>Alveolata</taxon>
        <taxon>Apicomplexa</taxon>
        <taxon>Aconoidasida</taxon>
        <taxon>Piroplasmida</taxon>
        <taxon>Theileriidae</taxon>
        <taxon>Theileria</taxon>
    </lineage>
</organism>
<sequence>MSSNCLMKKITALGYENKSDHLSTFNEFVLKLEEDYINLYSSKKRDKFKNANAGEWFKSFKTYCYDLNLDIPDDYFNRNQLTDQQKEDLLNKLLNVSLSKKYERLFSDNKSLDVLNDNESNISKFNDDYKFQMDKLNCFLERLNLPLLNSDSKPSELKSALDLYLKINNDHLSATHKEHASNLTSVNGSFTSSDNKESFENISTNQFRSIYTDDLCKLQSELLWLTKEFSKLPTTK</sequence>
<dbReference type="Proteomes" id="UP000244811">
    <property type="component" value="Chromosome 3"/>
</dbReference>
<reference evidence="1" key="1">
    <citation type="submission" date="2022-07" db="EMBL/GenBank/DDBJ databases">
        <title>Evaluation of T. orientalis genome assembly methods using nanopore sequencing and analysis of variation between genomes.</title>
        <authorList>
            <person name="Yam J."/>
            <person name="Micallef M.L."/>
            <person name="Liu M."/>
            <person name="Djordjevic S.P."/>
            <person name="Bogema D.R."/>
            <person name="Jenkins C."/>
        </authorList>
    </citation>
    <scope>NUCLEOTIDE SEQUENCE</scope>
    <source>
        <strain evidence="1">Goon Nure</strain>
    </source>
</reference>